<reference evidence="12 13" key="1">
    <citation type="journal article" date="2013" name="Environ. Microbiol.">
        <title>Complete genome, catabolic sub-proteomes and key-metabolites of Desulfobacula toluolica Tol2, a marine, aromatic compound-degrading, sulfate-reducing bacterium.</title>
        <authorList>
            <person name="Wohlbrand L."/>
            <person name="Jacob J.H."/>
            <person name="Kube M."/>
            <person name="Mussmann M."/>
            <person name="Jarling R."/>
            <person name="Beck A."/>
            <person name="Amann R."/>
            <person name="Wilkes H."/>
            <person name="Reinhardt R."/>
            <person name="Rabus R."/>
        </authorList>
    </citation>
    <scope>NUCLEOTIDE SEQUENCE [LARGE SCALE GENOMIC DNA]</scope>
    <source>
        <strain evidence="13">DSM 7467 / Tol2</strain>
    </source>
</reference>
<dbReference type="SUPFAM" id="SSF51735">
    <property type="entry name" value="NAD(P)-binding Rossmann-fold domains"/>
    <property type="match status" value="1"/>
</dbReference>
<dbReference type="RefSeq" id="WP_014958998.1">
    <property type="nucleotide sequence ID" value="NC_018645.1"/>
</dbReference>
<evidence type="ECO:0000256" key="7">
    <source>
        <dbReference type="PIRNR" id="PIRNR000124"/>
    </source>
</evidence>
<dbReference type="InterPro" id="IPR028357">
    <property type="entry name" value="UDPglc_DH_bac"/>
</dbReference>
<dbReference type="EMBL" id="FO203503">
    <property type="protein sequence ID" value="CCK81810.1"/>
    <property type="molecule type" value="Genomic_DNA"/>
</dbReference>
<feature type="binding site" evidence="10">
    <location>
        <position position="332"/>
    </location>
    <ligand>
        <name>NAD(+)</name>
        <dbReference type="ChEBI" id="CHEBI:57540"/>
    </ligand>
</feature>
<dbReference type="GO" id="GO:0000271">
    <property type="term" value="P:polysaccharide biosynthetic process"/>
    <property type="evidence" value="ECO:0007669"/>
    <property type="project" value="InterPro"/>
</dbReference>
<feature type="binding site" evidence="10">
    <location>
        <position position="87"/>
    </location>
    <ligand>
        <name>NAD(+)</name>
        <dbReference type="ChEBI" id="CHEBI:57540"/>
    </ligand>
</feature>
<dbReference type="STRING" id="651182.TOL2_C36540"/>
<dbReference type="GO" id="GO:0006065">
    <property type="term" value="P:UDP-glucuronate biosynthetic process"/>
    <property type="evidence" value="ECO:0007669"/>
    <property type="project" value="UniProtKB-UniPathway"/>
</dbReference>
<evidence type="ECO:0000313" key="12">
    <source>
        <dbReference type="EMBL" id="CCK81810.1"/>
    </source>
</evidence>
<dbReference type="EC" id="1.1.1.22" evidence="3 7"/>
<dbReference type="PANTHER" id="PTHR43750:SF1">
    <property type="entry name" value="GDP-MANNOSE 6-DEHYDROGENASE"/>
    <property type="match status" value="1"/>
</dbReference>
<feature type="binding site" evidence="10">
    <location>
        <position position="272"/>
    </location>
    <ligand>
        <name>NAD(+)</name>
        <dbReference type="ChEBI" id="CHEBI:57540"/>
    </ligand>
</feature>
<comment type="similarity">
    <text evidence="2 7">Belongs to the UDP-glucose/GDP-mannose dehydrogenase family.</text>
</comment>
<evidence type="ECO:0000259" key="11">
    <source>
        <dbReference type="SMART" id="SM00984"/>
    </source>
</evidence>
<feature type="active site" description="Nucleophile" evidence="8">
    <location>
        <position position="269"/>
    </location>
</feature>
<sequence>MMKISIFGLGYVGAVTAACLAKNGHKVVGVDPVDAKVNMINRGETPIIEKDIGAIIKTVVSDGRLTATTSASNAIEKSELSLVCVGTPSHANGDLNTHYVQRVCEHIGESIKHKSSRHVVVIRSTILPGTIRNIVIPTLEKSSGKFAGRDFGVCNNPEFLREGTAVYDFYNPPKTVIGETDCISGDLLASIYQNLGCPVIRTVIEVAEMVKYVDNVWHALKVGFGNEVGNICKALGVDSHDVMDIFCSDEKLNISPYYLKPGFAFGGSCLPKDVRALTYKGKSLDIDLPILNSILPSNNLHIENGLRMVMEEDNRQIGFLGFSFKAGTDDLRESPVVEMIERLLGKGYDIKVYDKNVNLAALVGANKDFIFNRIPHIAKLMVKTMDEVLQHAQTIVIGNDSSEFKDVMARAKENQKIIDLVRAVKGRNSTGLYKGLCW</sequence>
<dbReference type="InterPro" id="IPR001732">
    <property type="entry name" value="UDP-Glc/GDP-Man_DH_N"/>
</dbReference>
<dbReference type="Proteomes" id="UP000007347">
    <property type="component" value="Chromosome"/>
</dbReference>
<dbReference type="PANTHER" id="PTHR43750">
    <property type="entry name" value="UDP-GLUCOSE 6-DEHYDROGENASE TUAD"/>
    <property type="match status" value="1"/>
</dbReference>
<dbReference type="AlphaFoldDB" id="K0NM94"/>
<dbReference type="Pfam" id="PF03720">
    <property type="entry name" value="UDPG_MGDP_dh_C"/>
    <property type="match status" value="1"/>
</dbReference>
<dbReference type="UniPathway" id="UPA00038">
    <property type="reaction ID" value="UER00491"/>
</dbReference>
<feature type="binding site" evidence="9">
    <location>
        <position position="211"/>
    </location>
    <ligand>
        <name>substrate</name>
    </ligand>
</feature>
<dbReference type="NCBIfam" id="TIGR03026">
    <property type="entry name" value="NDP-sugDHase"/>
    <property type="match status" value="1"/>
</dbReference>
<gene>
    <name evidence="12" type="primary">algD</name>
    <name evidence="12" type="ordered locus">TOL2_C36540</name>
</gene>
<evidence type="ECO:0000256" key="10">
    <source>
        <dbReference type="PIRSR" id="PIRSR500134-3"/>
    </source>
</evidence>
<keyword evidence="13" id="KW-1185">Reference proteome</keyword>
<comment type="pathway">
    <text evidence="1">Nucleotide-sugar biosynthesis; UDP-alpha-D-glucuronate biosynthesis; UDP-alpha-D-glucuronate from UDP-alpha-D-glucose: step 1/1.</text>
</comment>
<dbReference type="InterPro" id="IPR014026">
    <property type="entry name" value="UDP-Glc/GDP-Man_DH_dimer"/>
</dbReference>
<dbReference type="PIRSF" id="PIRSF500134">
    <property type="entry name" value="UDPglc_DH_bac"/>
    <property type="match status" value="1"/>
</dbReference>
<evidence type="ECO:0000256" key="1">
    <source>
        <dbReference type="ARBA" id="ARBA00004701"/>
    </source>
</evidence>
<evidence type="ECO:0000256" key="3">
    <source>
        <dbReference type="ARBA" id="ARBA00012954"/>
    </source>
</evidence>
<dbReference type="Gene3D" id="3.40.50.720">
    <property type="entry name" value="NAD(P)-binding Rossmann-like Domain"/>
    <property type="match status" value="2"/>
</dbReference>
<dbReference type="InterPro" id="IPR036220">
    <property type="entry name" value="UDP-Glc/GDP-Man_DH_C_sf"/>
</dbReference>
<feature type="binding site" evidence="9">
    <location>
        <begin position="258"/>
        <end position="262"/>
    </location>
    <ligand>
        <name>substrate</name>
    </ligand>
</feature>
<dbReference type="InterPro" id="IPR008927">
    <property type="entry name" value="6-PGluconate_DH-like_C_sf"/>
</dbReference>
<feature type="binding site" evidence="9">
    <location>
        <begin position="159"/>
        <end position="162"/>
    </location>
    <ligand>
        <name>substrate</name>
    </ligand>
</feature>
<dbReference type="InterPro" id="IPR014027">
    <property type="entry name" value="UDP-Glc/GDP-Man_DH_C"/>
</dbReference>
<proteinExistence type="inferred from homology"/>
<dbReference type="PIRSF" id="PIRSF000124">
    <property type="entry name" value="UDPglc_GDPman_dh"/>
    <property type="match status" value="1"/>
</dbReference>
<dbReference type="Pfam" id="PF00984">
    <property type="entry name" value="UDPG_MGDP_dh"/>
    <property type="match status" value="1"/>
</dbReference>
<dbReference type="PROSITE" id="PS51257">
    <property type="entry name" value="PROKAR_LIPOPROTEIN"/>
    <property type="match status" value="1"/>
</dbReference>
<accession>K0NM94</accession>
<evidence type="ECO:0000256" key="8">
    <source>
        <dbReference type="PIRSR" id="PIRSR500134-1"/>
    </source>
</evidence>
<feature type="binding site" evidence="10">
    <location>
        <position position="125"/>
    </location>
    <ligand>
        <name>NAD(+)</name>
        <dbReference type="ChEBI" id="CHEBI:57540"/>
    </ligand>
</feature>
<keyword evidence="5 7" id="KW-0520">NAD</keyword>
<dbReference type="SMART" id="SM00984">
    <property type="entry name" value="UDPG_MGDP_dh_C"/>
    <property type="match status" value="1"/>
</dbReference>
<dbReference type="GO" id="GO:0003979">
    <property type="term" value="F:UDP-glucose 6-dehydrogenase activity"/>
    <property type="evidence" value="ECO:0007669"/>
    <property type="project" value="UniProtKB-EC"/>
</dbReference>
<protein>
    <recommendedName>
        <fullName evidence="3 7">UDP-glucose 6-dehydrogenase</fullName>
        <ecNumber evidence="3 7">1.1.1.22</ecNumber>
    </recommendedName>
</protein>
<dbReference type="InterPro" id="IPR017476">
    <property type="entry name" value="UDP-Glc/GDP-Man"/>
</dbReference>
<evidence type="ECO:0000313" key="13">
    <source>
        <dbReference type="Proteomes" id="UP000007347"/>
    </source>
</evidence>
<name>K0NM94_DESTT</name>
<feature type="binding site" evidence="10">
    <location>
        <position position="31"/>
    </location>
    <ligand>
        <name>NAD(+)</name>
        <dbReference type="ChEBI" id="CHEBI:57540"/>
    </ligand>
</feature>
<feature type="domain" description="UDP-glucose/GDP-mannose dehydrogenase C-terminal" evidence="11">
    <location>
        <begin position="318"/>
        <end position="426"/>
    </location>
</feature>
<evidence type="ECO:0000256" key="2">
    <source>
        <dbReference type="ARBA" id="ARBA00006601"/>
    </source>
</evidence>
<dbReference type="SUPFAM" id="SSF48179">
    <property type="entry name" value="6-phosphogluconate dehydrogenase C-terminal domain-like"/>
    <property type="match status" value="1"/>
</dbReference>
<dbReference type="PATRIC" id="fig|651182.5.peg.4291"/>
<evidence type="ECO:0000256" key="4">
    <source>
        <dbReference type="ARBA" id="ARBA00023002"/>
    </source>
</evidence>
<comment type="catalytic activity">
    <reaction evidence="6 7">
        <text>UDP-alpha-D-glucose + 2 NAD(+) + H2O = UDP-alpha-D-glucuronate + 2 NADH + 3 H(+)</text>
        <dbReference type="Rhea" id="RHEA:23596"/>
        <dbReference type="ChEBI" id="CHEBI:15377"/>
        <dbReference type="ChEBI" id="CHEBI:15378"/>
        <dbReference type="ChEBI" id="CHEBI:57540"/>
        <dbReference type="ChEBI" id="CHEBI:57945"/>
        <dbReference type="ChEBI" id="CHEBI:58052"/>
        <dbReference type="ChEBI" id="CHEBI:58885"/>
        <dbReference type="EC" id="1.1.1.22"/>
    </reaction>
</comment>
<evidence type="ECO:0000256" key="6">
    <source>
        <dbReference type="ARBA" id="ARBA00047473"/>
    </source>
</evidence>
<feature type="binding site" evidence="10">
    <location>
        <position position="162"/>
    </location>
    <ligand>
        <name>NAD(+)</name>
        <dbReference type="ChEBI" id="CHEBI:57540"/>
    </ligand>
</feature>
<organism evidence="12 13">
    <name type="scientific">Desulfobacula toluolica (strain DSM 7467 / Tol2)</name>
    <dbReference type="NCBI Taxonomy" id="651182"/>
    <lineage>
        <taxon>Bacteria</taxon>
        <taxon>Pseudomonadati</taxon>
        <taxon>Thermodesulfobacteriota</taxon>
        <taxon>Desulfobacteria</taxon>
        <taxon>Desulfobacterales</taxon>
        <taxon>Desulfobacteraceae</taxon>
        <taxon>Desulfobacula</taxon>
    </lineage>
</organism>
<dbReference type="HOGENOM" id="CLU_023810_1_1_7"/>
<keyword evidence="4 7" id="KW-0560">Oxidoreductase</keyword>
<evidence type="ECO:0000256" key="5">
    <source>
        <dbReference type="ARBA" id="ARBA00023027"/>
    </source>
</evidence>
<feature type="binding site" evidence="10">
    <location>
        <position position="36"/>
    </location>
    <ligand>
        <name>NAD(+)</name>
        <dbReference type="ChEBI" id="CHEBI:57540"/>
    </ligand>
</feature>
<dbReference type="Pfam" id="PF03721">
    <property type="entry name" value="UDPG_MGDP_dh_N"/>
    <property type="match status" value="1"/>
</dbReference>
<dbReference type="KEGG" id="dto:TOL2_C36540"/>
<dbReference type="InterPro" id="IPR036291">
    <property type="entry name" value="NAD(P)-bd_dom_sf"/>
</dbReference>
<feature type="binding site" evidence="9">
    <location>
        <position position="325"/>
    </location>
    <ligand>
        <name>substrate</name>
    </ligand>
</feature>
<dbReference type="GO" id="GO:0051287">
    <property type="term" value="F:NAD binding"/>
    <property type="evidence" value="ECO:0007669"/>
    <property type="project" value="InterPro"/>
</dbReference>
<evidence type="ECO:0000256" key="9">
    <source>
        <dbReference type="PIRSR" id="PIRSR500134-2"/>
    </source>
</evidence>
<feature type="binding site" evidence="9">
    <location>
        <position position="266"/>
    </location>
    <ligand>
        <name>substrate</name>
    </ligand>
</feature>
<dbReference type="Gene3D" id="1.20.5.170">
    <property type="match status" value="1"/>
</dbReference>
<dbReference type="SUPFAM" id="SSF52413">
    <property type="entry name" value="UDP-glucose/GDP-mannose dehydrogenase C-terminal domain"/>
    <property type="match status" value="1"/>
</dbReference>